<dbReference type="STRING" id="1122156.SAMN02745117_00130"/>
<keyword evidence="4" id="KW-1003">Cell membrane</keyword>
<dbReference type="PANTHER" id="PTHR34979:SF1">
    <property type="entry name" value="INNER MEMBRANE PROTEIN YGAZ"/>
    <property type="match status" value="1"/>
</dbReference>
<protein>
    <submittedName>
        <fullName evidence="9">Predicted branched-chain amino acid permease (Azaleucine resistance)</fullName>
    </submittedName>
</protein>
<evidence type="ECO:0000256" key="5">
    <source>
        <dbReference type="ARBA" id="ARBA00022692"/>
    </source>
</evidence>
<keyword evidence="5 8" id="KW-0812">Transmembrane</keyword>
<evidence type="ECO:0000256" key="4">
    <source>
        <dbReference type="ARBA" id="ARBA00022475"/>
    </source>
</evidence>
<feature type="transmembrane region" description="Helical" evidence="8">
    <location>
        <begin position="198"/>
        <end position="216"/>
    </location>
</feature>
<evidence type="ECO:0000256" key="7">
    <source>
        <dbReference type="ARBA" id="ARBA00023136"/>
    </source>
</evidence>
<gene>
    <name evidence="9" type="ORF">SAMN02745117_00130</name>
</gene>
<accession>A0A1M4SJ90</accession>
<name>A0A1M4SJ90_9BURK</name>
<dbReference type="GO" id="GO:0005886">
    <property type="term" value="C:plasma membrane"/>
    <property type="evidence" value="ECO:0007669"/>
    <property type="project" value="UniProtKB-SubCell"/>
</dbReference>
<dbReference type="RefSeq" id="WP_084522590.1">
    <property type="nucleotide sequence ID" value="NZ_FQUZ01000001.1"/>
</dbReference>
<reference evidence="9 10" key="1">
    <citation type="submission" date="2016-11" db="EMBL/GenBank/DDBJ databases">
        <authorList>
            <person name="Jaros S."/>
            <person name="Januszkiewicz K."/>
            <person name="Wedrychowicz H."/>
        </authorList>
    </citation>
    <scope>NUCLEOTIDE SEQUENCE [LARGE SCALE GENOMIC DNA]</scope>
    <source>
        <strain evidence="9 10">DSM 16112</strain>
    </source>
</reference>
<feature type="transmembrane region" description="Helical" evidence="8">
    <location>
        <begin position="44"/>
        <end position="63"/>
    </location>
</feature>
<evidence type="ECO:0000256" key="1">
    <source>
        <dbReference type="ARBA" id="ARBA00004651"/>
    </source>
</evidence>
<sequence length="263" mass="27916">MTIIDRLPSHSCLACVVNPLDSLPSHAPPSNKGGREFARGLQKAIPVMLGFIPFALVLGAQAAQKGLGVVAVPLLTGLNFGGGSEFAVIALWSSPPHVLLIVAITLLVNSRHLLMGAVLAPLLSHLPRRRALFALFFMCDESWAMALADARKQQPDGRKPALNLHYYLGVSLGLYLTWVVFTTVGAAAGPSLGDLRPWGFHMAFPAVFLVLLRGMWPGWRGALPWLCSLVTAGAAHGLLPGAWYVAVGAIAGLATAYVLSERS</sequence>
<evidence type="ECO:0000256" key="3">
    <source>
        <dbReference type="ARBA" id="ARBA00022448"/>
    </source>
</evidence>
<keyword evidence="6 8" id="KW-1133">Transmembrane helix</keyword>
<evidence type="ECO:0000313" key="10">
    <source>
        <dbReference type="Proteomes" id="UP000184327"/>
    </source>
</evidence>
<keyword evidence="10" id="KW-1185">Reference proteome</keyword>
<evidence type="ECO:0000256" key="6">
    <source>
        <dbReference type="ARBA" id="ARBA00022989"/>
    </source>
</evidence>
<evidence type="ECO:0000256" key="2">
    <source>
        <dbReference type="ARBA" id="ARBA00010735"/>
    </source>
</evidence>
<feature type="transmembrane region" description="Helical" evidence="8">
    <location>
        <begin position="164"/>
        <end position="186"/>
    </location>
</feature>
<dbReference type="Proteomes" id="UP000184327">
    <property type="component" value="Unassembled WGS sequence"/>
</dbReference>
<keyword evidence="7 8" id="KW-0472">Membrane</keyword>
<organism evidence="9 10">
    <name type="scientific">Lampropedia hyalina DSM 16112</name>
    <dbReference type="NCBI Taxonomy" id="1122156"/>
    <lineage>
        <taxon>Bacteria</taxon>
        <taxon>Pseudomonadati</taxon>
        <taxon>Pseudomonadota</taxon>
        <taxon>Betaproteobacteria</taxon>
        <taxon>Burkholderiales</taxon>
        <taxon>Comamonadaceae</taxon>
        <taxon>Lampropedia</taxon>
    </lineage>
</organism>
<evidence type="ECO:0000313" key="9">
    <source>
        <dbReference type="EMBL" id="SHE32212.1"/>
    </source>
</evidence>
<dbReference type="PANTHER" id="PTHR34979">
    <property type="entry name" value="INNER MEMBRANE PROTEIN YGAZ"/>
    <property type="match status" value="1"/>
</dbReference>
<evidence type="ECO:0000256" key="8">
    <source>
        <dbReference type="SAM" id="Phobius"/>
    </source>
</evidence>
<comment type="similarity">
    <text evidence="2">Belongs to the AzlC family.</text>
</comment>
<proteinExistence type="inferred from homology"/>
<feature type="transmembrane region" description="Helical" evidence="8">
    <location>
        <begin position="241"/>
        <end position="259"/>
    </location>
</feature>
<dbReference type="AlphaFoldDB" id="A0A1M4SJ90"/>
<dbReference type="OrthoDB" id="3177005at2"/>
<dbReference type="EMBL" id="FQUZ01000001">
    <property type="protein sequence ID" value="SHE32212.1"/>
    <property type="molecule type" value="Genomic_DNA"/>
</dbReference>
<keyword evidence="3" id="KW-0813">Transport</keyword>
<dbReference type="GO" id="GO:1903785">
    <property type="term" value="P:L-valine transmembrane transport"/>
    <property type="evidence" value="ECO:0007669"/>
    <property type="project" value="TreeGrafter"/>
</dbReference>
<comment type="subcellular location">
    <subcellularLocation>
        <location evidence="1">Cell membrane</location>
        <topology evidence="1">Multi-pass membrane protein</topology>
    </subcellularLocation>
</comment>
<dbReference type="InterPro" id="IPR011606">
    <property type="entry name" value="Brnchd-chn_aa_trnsp_permease"/>
</dbReference>
<dbReference type="Pfam" id="PF03591">
    <property type="entry name" value="AzlC"/>
    <property type="match status" value="1"/>
</dbReference>